<evidence type="ECO:0000256" key="1">
    <source>
        <dbReference type="ARBA" id="ARBA00002494"/>
    </source>
</evidence>
<dbReference type="Gene3D" id="2.102.10.10">
    <property type="entry name" value="Rieske [2Fe-2S] iron-sulphur domain"/>
    <property type="match status" value="1"/>
</dbReference>
<dbReference type="Pfam" id="PF00355">
    <property type="entry name" value="Rieske"/>
    <property type="match status" value="1"/>
</dbReference>
<protein>
    <recommendedName>
        <fullName evidence="2">Cytochrome bc1 complex Rieske iron-sulfur subunit</fullName>
    </recommendedName>
    <alternativeName>
        <fullName evidence="8">Cytochrome bc1 reductase complex subunit QcrA</fullName>
    </alternativeName>
</protein>
<keyword evidence="11" id="KW-0732">Signal</keyword>
<dbReference type="PRINTS" id="PR00162">
    <property type="entry name" value="RIESKE"/>
</dbReference>
<evidence type="ECO:0000256" key="2">
    <source>
        <dbReference type="ARBA" id="ARBA00015816"/>
    </source>
</evidence>
<evidence type="ECO:0000256" key="9">
    <source>
        <dbReference type="ARBA" id="ARBA00034078"/>
    </source>
</evidence>
<dbReference type="RefSeq" id="WP_344493114.1">
    <property type="nucleotide sequence ID" value="NZ_BAAAUD010000018.1"/>
</dbReference>
<dbReference type="PROSITE" id="PS51257">
    <property type="entry name" value="PROKAR_LIPOPROTEIN"/>
    <property type="match status" value="1"/>
</dbReference>
<dbReference type="InterPro" id="IPR017941">
    <property type="entry name" value="Rieske_2Fe-2S"/>
</dbReference>
<feature type="compositionally biased region" description="Gly residues" evidence="10">
    <location>
        <begin position="27"/>
        <end position="40"/>
    </location>
</feature>
<evidence type="ECO:0000256" key="6">
    <source>
        <dbReference type="ARBA" id="ARBA00023014"/>
    </source>
</evidence>
<keyword evidence="3" id="KW-0001">2Fe-2S</keyword>
<feature type="region of interest" description="Disordered" evidence="10">
    <location>
        <begin position="26"/>
        <end position="82"/>
    </location>
</feature>
<dbReference type="InterPro" id="IPR005805">
    <property type="entry name" value="Rieske_Fe-S_prot_C"/>
</dbReference>
<evidence type="ECO:0000259" key="12">
    <source>
        <dbReference type="PROSITE" id="PS51296"/>
    </source>
</evidence>
<dbReference type="InterPro" id="IPR014349">
    <property type="entry name" value="Rieske_Fe-S_prot"/>
</dbReference>
<evidence type="ECO:0000256" key="10">
    <source>
        <dbReference type="SAM" id="MobiDB-lite"/>
    </source>
</evidence>
<comment type="caution">
    <text evidence="13">The sequence shown here is derived from an EMBL/GenBank/DDBJ whole genome shotgun (WGS) entry which is preliminary data.</text>
</comment>
<feature type="compositionally biased region" description="Low complexity" evidence="10">
    <location>
        <begin position="47"/>
        <end position="64"/>
    </location>
</feature>
<evidence type="ECO:0000313" key="14">
    <source>
        <dbReference type="Proteomes" id="UP001500403"/>
    </source>
</evidence>
<name>A0ABP6JHR9_9ACTN</name>
<reference evidence="14" key="1">
    <citation type="journal article" date="2019" name="Int. J. Syst. Evol. Microbiol.">
        <title>The Global Catalogue of Microorganisms (GCM) 10K type strain sequencing project: providing services to taxonomists for standard genome sequencing and annotation.</title>
        <authorList>
            <consortium name="The Broad Institute Genomics Platform"/>
            <consortium name="The Broad Institute Genome Sequencing Center for Infectious Disease"/>
            <person name="Wu L."/>
            <person name="Ma J."/>
        </authorList>
    </citation>
    <scope>NUCLEOTIDE SEQUENCE [LARGE SCALE GENOMIC DNA]</scope>
    <source>
        <strain evidence="14">JCM 9088</strain>
    </source>
</reference>
<evidence type="ECO:0000256" key="4">
    <source>
        <dbReference type="ARBA" id="ARBA00022723"/>
    </source>
</evidence>
<dbReference type="Proteomes" id="UP001500403">
    <property type="component" value="Unassembled WGS sequence"/>
</dbReference>
<feature type="chain" id="PRO_5045910110" description="Cytochrome bc1 complex Rieske iron-sulfur subunit" evidence="11">
    <location>
        <begin position="24"/>
        <end position="163"/>
    </location>
</feature>
<keyword evidence="5" id="KW-0408">Iron</keyword>
<dbReference type="EMBL" id="BAAAUD010000018">
    <property type="protein sequence ID" value="GAA2933238.1"/>
    <property type="molecule type" value="Genomic_DNA"/>
</dbReference>
<keyword evidence="6" id="KW-0411">Iron-sulfur</keyword>
<accession>A0ABP6JHR9</accession>
<dbReference type="PANTHER" id="PTHR10134">
    <property type="entry name" value="CYTOCHROME B-C1 COMPLEX SUBUNIT RIESKE, MITOCHONDRIAL"/>
    <property type="match status" value="1"/>
</dbReference>
<keyword evidence="14" id="KW-1185">Reference proteome</keyword>
<dbReference type="InterPro" id="IPR036922">
    <property type="entry name" value="Rieske_2Fe-2S_sf"/>
</dbReference>
<dbReference type="CDD" id="cd03467">
    <property type="entry name" value="Rieske"/>
    <property type="match status" value="1"/>
</dbReference>
<feature type="domain" description="Rieske" evidence="12">
    <location>
        <begin position="70"/>
        <end position="162"/>
    </location>
</feature>
<dbReference type="PROSITE" id="PS51296">
    <property type="entry name" value="RIESKE"/>
    <property type="match status" value="1"/>
</dbReference>
<keyword evidence="7" id="KW-1015">Disulfide bond</keyword>
<sequence length="163" mass="15493">MGKGTSRRAVLAAGAAAAGTALVAGCGDNGGGGTGDGVNGGAEETEPAPSGSSTPSGGASPTGEVPDGGAALARTSEIPVGGGKVFEGEKVVVTQPEAGTFMAFSAVCTHQGCTVSGVEDGAIVCACHGSTFRVADASVAGGPARKPLPPRQITVENGSIRLA</sequence>
<feature type="signal peptide" evidence="11">
    <location>
        <begin position="1"/>
        <end position="23"/>
    </location>
</feature>
<evidence type="ECO:0000256" key="11">
    <source>
        <dbReference type="SAM" id="SignalP"/>
    </source>
</evidence>
<keyword evidence="4" id="KW-0479">Metal-binding</keyword>
<evidence type="ECO:0000313" key="13">
    <source>
        <dbReference type="EMBL" id="GAA2933238.1"/>
    </source>
</evidence>
<organism evidence="13 14">
    <name type="scientific">Streptomyces enissocaesilis</name>
    <dbReference type="NCBI Taxonomy" id="332589"/>
    <lineage>
        <taxon>Bacteria</taxon>
        <taxon>Bacillati</taxon>
        <taxon>Actinomycetota</taxon>
        <taxon>Actinomycetes</taxon>
        <taxon>Kitasatosporales</taxon>
        <taxon>Streptomycetaceae</taxon>
        <taxon>Streptomyces</taxon>
        <taxon>Streptomyces rochei group</taxon>
    </lineage>
</organism>
<evidence type="ECO:0000256" key="8">
    <source>
        <dbReference type="ARBA" id="ARBA00029586"/>
    </source>
</evidence>
<dbReference type="SUPFAM" id="SSF50022">
    <property type="entry name" value="ISP domain"/>
    <property type="match status" value="1"/>
</dbReference>
<evidence type="ECO:0000256" key="3">
    <source>
        <dbReference type="ARBA" id="ARBA00022714"/>
    </source>
</evidence>
<gene>
    <name evidence="13" type="ORF">GCM10010446_17500</name>
</gene>
<comment type="cofactor">
    <cofactor evidence="9">
        <name>[2Fe-2S] cluster</name>
        <dbReference type="ChEBI" id="CHEBI:190135"/>
    </cofactor>
</comment>
<comment type="function">
    <text evidence="1">Iron-sulfur subunit of the cytochrome bc1 complex, an essential component of the respiratory electron transport chain required for ATP synthesis. The bc1 complex catalyzes the oxidation of menaquinol and the reduction of cytochrome c in the respiratory chain. The bc1 complex operates through a Q-cycle mechanism that couples electron transfer to generation of the proton gradient that drives ATP synthesis.</text>
</comment>
<evidence type="ECO:0000256" key="7">
    <source>
        <dbReference type="ARBA" id="ARBA00023157"/>
    </source>
</evidence>
<proteinExistence type="predicted"/>
<evidence type="ECO:0000256" key="5">
    <source>
        <dbReference type="ARBA" id="ARBA00023004"/>
    </source>
</evidence>